<reference evidence="2" key="2">
    <citation type="submission" date="2015-08" db="UniProtKB">
        <authorList>
            <consortium name="WormBaseParasite"/>
        </authorList>
    </citation>
    <scope>IDENTIFICATION</scope>
</reference>
<dbReference type="STRING" id="75913.A0A0K0FWR3"/>
<dbReference type="InterPro" id="IPR027417">
    <property type="entry name" value="P-loop_NTPase"/>
</dbReference>
<name>A0A0K0FWR3_STRVS</name>
<dbReference type="AlphaFoldDB" id="A0A0K0FWR3"/>
<dbReference type="Proteomes" id="UP000035680">
    <property type="component" value="Unassembled WGS sequence"/>
</dbReference>
<sequence>MPIENLNQSIPSGLPPHVLNLNSEKEYFFILTRKQFSVRFAFAMTINKSQEQTLSKVGVDLTTPVFSYEQLYVTFSPVKSPDCQFVKTESDKAKNIVYSELFIA</sequence>
<dbReference type="WBParaSite" id="SVE_1686900.1">
    <property type="protein sequence ID" value="SVE_1686900.1"/>
    <property type="gene ID" value="SVE_1686900"/>
</dbReference>
<keyword evidence="1" id="KW-1185">Reference proteome</keyword>
<evidence type="ECO:0000313" key="1">
    <source>
        <dbReference type="Proteomes" id="UP000035680"/>
    </source>
</evidence>
<accession>A0A0K0FWR3</accession>
<dbReference type="SUPFAM" id="SSF52540">
    <property type="entry name" value="P-loop containing nucleoside triphosphate hydrolases"/>
    <property type="match status" value="1"/>
</dbReference>
<evidence type="ECO:0000313" key="2">
    <source>
        <dbReference type="WBParaSite" id="SVE_1686900.1"/>
    </source>
</evidence>
<proteinExistence type="predicted"/>
<reference evidence="1" key="1">
    <citation type="submission" date="2014-07" db="EMBL/GenBank/DDBJ databases">
        <authorList>
            <person name="Martin A.A"/>
            <person name="De Silva N."/>
        </authorList>
    </citation>
    <scope>NUCLEOTIDE SEQUENCE</scope>
</reference>
<organism evidence="1 2">
    <name type="scientific">Strongyloides venezuelensis</name>
    <name type="common">Threadworm</name>
    <dbReference type="NCBI Taxonomy" id="75913"/>
    <lineage>
        <taxon>Eukaryota</taxon>
        <taxon>Metazoa</taxon>
        <taxon>Ecdysozoa</taxon>
        <taxon>Nematoda</taxon>
        <taxon>Chromadorea</taxon>
        <taxon>Rhabditida</taxon>
        <taxon>Tylenchina</taxon>
        <taxon>Panagrolaimomorpha</taxon>
        <taxon>Strongyloidoidea</taxon>
        <taxon>Strongyloididae</taxon>
        <taxon>Strongyloides</taxon>
    </lineage>
</organism>
<protein>
    <submittedName>
        <fullName evidence="2">ATP-dependent DNA helicase</fullName>
    </submittedName>
</protein>